<comment type="similarity">
    <text evidence="3 8">Belongs to the acetolactate synthase small subunit family.</text>
</comment>
<dbReference type="InterPro" id="IPR019455">
    <property type="entry name" value="Acetolactate_synth_ssu_C"/>
</dbReference>
<dbReference type="RefSeq" id="WP_211830951.1">
    <property type="nucleotide sequence ID" value="NZ_BAABFL010000380.1"/>
</dbReference>
<feature type="domain" description="ACT" evidence="9">
    <location>
        <begin position="4"/>
        <end position="78"/>
    </location>
</feature>
<dbReference type="NCBIfam" id="TIGR00119">
    <property type="entry name" value="acolac_sm"/>
    <property type="match status" value="1"/>
</dbReference>
<evidence type="ECO:0000256" key="6">
    <source>
        <dbReference type="ARBA" id="ARBA00023304"/>
    </source>
</evidence>
<comment type="function">
    <text evidence="8">Catalyzes the conversion of 2 pyruvate molecules into acetolactate in the first common step of the biosynthetic pathway of the branched-amino acids such as leucine, isoleucine, and valine.</text>
</comment>
<accession>A0ABP8V5R9</accession>
<evidence type="ECO:0000256" key="2">
    <source>
        <dbReference type="ARBA" id="ARBA00005025"/>
    </source>
</evidence>
<keyword evidence="11" id="KW-1185">Reference proteome</keyword>
<comment type="caution">
    <text evidence="10">The sequence shown here is derived from an EMBL/GenBank/DDBJ whole genome shotgun (WGS) entry which is preliminary data.</text>
</comment>
<name>A0ABP8V5R9_9GAMM</name>
<dbReference type="InterPro" id="IPR039557">
    <property type="entry name" value="AHAS_ACT"/>
</dbReference>
<dbReference type="NCBIfam" id="NF008864">
    <property type="entry name" value="PRK11895.1"/>
    <property type="match status" value="1"/>
</dbReference>
<protein>
    <recommendedName>
        <fullName evidence="8">Acetolactate synthase small subunit</fullName>
        <shortName evidence="8">AHAS</shortName>
        <shortName evidence="8">ALS</shortName>
        <ecNumber evidence="8">2.2.1.6</ecNumber>
    </recommendedName>
    <alternativeName>
        <fullName evidence="8">Acetohydroxy-acid synthase small subunit</fullName>
    </alternativeName>
</protein>
<organism evidence="10 11">
    <name type="scientific">Kistimonas scapharcae</name>
    <dbReference type="NCBI Taxonomy" id="1036133"/>
    <lineage>
        <taxon>Bacteria</taxon>
        <taxon>Pseudomonadati</taxon>
        <taxon>Pseudomonadota</taxon>
        <taxon>Gammaproteobacteria</taxon>
        <taxon>Oceanospirillales</taxon>
        <taxon>Endozoicomonadaceae</taxon>
        <taxon>Kistimonas</taxon>
    </lineage>
</organism>
<dbReference type="InterPro" id="IPR045865">
    <property type="entry name" value="ACT-like_dom_sf"/>
</dbReference>
<dbReference type="PANTHER" id="PTHR30239">
    <property type="entry name" value="ACETOLACTATE SYNTHASE SMALL SUBUNIT"/>
    <property type="match status" value="1"/>
</dbReference>
<dbReference type="Pfam" id="PF10369">
    <property type="entry name" value="ALS_ss_C"/>
    <property type="match status" value="1"/>
</dbReference>
<dbReference type="PROSITE" id="PS51671">
    <property type="entry name" value="ACT"/>
    <property type="match status" value="1"/>
</dbReference>
<reference evidence="11" key="1">
    <citation type="journal article" date="2019" name="Int. J. Syst. Evol. Microbiol.">
        <title>The Global Catalogue of Microorganisms (GCM) 10K type strain sequencing project: providing services to taxonomists for standard genome sequencing and annotation.</title>
        <authorList>
            <consortium name="The Broad Institute Genomics Platform"/>
            <consortium name="The Broad Institute Genome Sequencing Center for Infectious Disease"/>
            <person name="Wu L."/>
            <person name="Ma J."/>
        </authorList>
    </citation>
    <scope>NUCLEOTIDE SEQUENCE [LARGE SCALE GENOMIC DNA]</scope>
    <source>
        <strain evidence="11">JCM 17805</strain>
    </source>
</reference>
<gene>
    <name evidence="10" type="primary">ilvN</name>
    <name evidence="10" type="ORF">GCM10023116_25500</name>
</gene>
<dbReference type="Proteomes" id="UP001500604">
    <property type="component" value="Unassembled WGS sequence"/>
</dbReference>
<comment type="catalytic activity">
    <reaction evidence="7 8">
        <text>2 pyruvate + H(+) = (2S)-2-acetolactate + CO2</text>
        <dbReference type="Rhea" id="RHEA:25249"/>
        <dbReference type="ChEBI" id="CHEBI:15361"/>
        <dbReference type="ChEBI" id="CHEBI:15378"/>
        <dbReference type="ChEBI" id="CHEBI:16526"/>
        <dbReference type="ChEBI" id="CHEBI:58476"/>
        <dbReference type="EC" id="2.2.1.6"/>
    </reaction>
</comment>
<dbReference type="InterPro" id="IPR054480">
    <property type="entry name" value="AHAS_small-like_ACT"/>
</dbReference>
<keyword evidence="6 8" id="KW-0100">Branched-chain amino acid biosynthesis</keyword>
<keyword evidence="8" id="KW-0808">Transferase</keyword>
<evidence type="ECO:0000313" key="10">
    <source>
        <dbReference type="EMBL" id="GAA4650267.1"/>
    </source>
</evidence>
<dbReference type="Pfam" id="PF22629">
    <property type="entry name" value="ACT_AHAS_ss"/>
    <property type="match status" value="1"/>
</dbReference>
<evidence type="ECO:0000313" key="11">
    <source>
        <dbReference type="Proteomes" id="UP001500604"/>
    </source>
</evidence>
<dbReference type="SUPFAM" id="SSF55021">
    <property type="entry name" value="ACT-like"/>
    <property type="match status" value="2"/>
</dbReference>
<dbReference type="PANTHER" id="PTHR30239:SF0">
    <property type="entry name" value="ACETOLACTATE SYNTHASE SMALL SUBUNIT 1, CHLOROPLASTIC"/>
    <property type="match status" value="1"/>
</dbReference>
<dbReference type="InterPro" id="IPR002912">
    <property type="entry name" value="ACT_dom"/>
</dbReference>
<comment type="pathway">
    <text evidence="1 8">Amino-acid biosynthesis; L-isoleucine biosynthesis; L-isoleucine from 2-oxobutanoate: step 1/4.</text>
</comment>
<proteinExistence type="inferred from homology"/>
<comment type="pathway">
    <text evidence="2 8">Amino-acid biosynthesis; L-valine biosynthesis; L-valine from pyruvate: step 1/4.</text>
</comment>
<sequence>MRRIISVLVENEPGALSRIVGLFSQRNYNIETLTVAPTEDPTMSRLTVTTIGKPETIEQITKQLNKLIDVVKLVDLTEGAHIERELMLVKLKASGPLRAEVKRCADIFRGQIVDVTPSVYTIQLAGTGEKLDAFLEAVGESTILEVVRSGVTGIARGEKVLSL</sequence>
<dbReference type="InterPro" id="IPR004789">
    <property type="entry name" value="Acetalactate_synth_ssu"/>
</dbReference>
<evidence type="ECO:0000256" key="3">
    <source>
        <dbReference type="ARBA" id="ARBA00006341"/>
    </source>
</evidence>
<dbReference type="Gene3D" id="3.30.70.260">
    <property type="match status" value="1"/>
</dbReference>
<dbReference type="EC" id="2.2.1.6" evidence="8"/>
<evidence type="ECO:0000256" key="5">
    <source>
        <dbReference type="ARBA" id="ARBA00022605"/>
    </source>
</evidence>
<evidence type="ECO:0000256" key="8">
    <source>
        <dbReference type="RuleBase" id="RU368092"/>
    </source>
</evidence>
<evidence type="ECO:0000256" key="4">
    <source>
        <dbReference type="ARBA" id="ARBA00011744"/>
    </source>
</evidence>
<keyword evidence="5 8" id="KW-0028">Amino-acid biosynthesis</keyword>
<evidence type="ECO:0000259" key="9">
    <source>
        <dbReference type="PROSITE" id="PS51671"/>
    </source>
</evidence>
<dbReference type="Gene3D" id="3.30.70.1150">
    <property type="entry name" value="ACT-like. Chain A, domain 2"/>
    <property type="match status" value="1"/>
</dbReference>
<dbReference type="InterPro" id="IPR027271">
    <property type="entry name" value="Acetolactate_synth/TF_NikR_C"/>
</dbReference>
<dbReference type="CDD" id="cd04878">
    <property type="entry name" value="ACT_AHAS"/>
    <property type="match status" value="1"/>
</dbReference>
<dbReference type="EMBL" id="BAABFL010000380">
    <property type="protein sequence ID" value="GAA4650267.1"/>
    <property type="molecule type" value="Genomic_DNA"/>
</dbReference>
<evidence type="ECO:0000256" key="7">
    <source>
        <dbReference type="ARBA" id="ARBA00048670"/>
    </source>
</evidence>
<comment type="subunit">
    <text evidence="4 8">Dimer of large and small chains.</text>
</comment>
<evidence type="ECO:0000256" key="1">
    <source>
        <dbReference type="ARBA" id="ARBA00004974"/>
    </source>
</evidence>